<dbReference type="InterPro" id="IPR049326">
    <property type="entry name" value="Rhodopsin_dom_fungi"/>
</dbReference>
<evidence type="ECO:0000313" key="5">
    <source>
        <dbReference type="Proteomes" id="UP000036947"/>
    </source>
</evidence>
<evidence type="ECO:0000313" key="4">
    <source>
        <dbReference type="EMBL" id="KND88390.1"/>
    </source>
</evidence>
<dbReference type="PANTHER" id="PTHR39614">
    <property type="entry name" value="INTEGRAL MEMBRANE PROTEIN"/>
    <property type="match status" value="1"/>
</dbReference>
<feature type="region of interest" description="Disordered" evidence="1">
    <location>
        <begin position="306"/>
        <end position="355"/>
    </location>
</feature>
<evidence type="ECO:0000256" key="1">
    <source>
        <dbReference type="SAM" id="MobiDB-lite"/>
    </source>
</evidence>
<keyword evidence="2" id="KW-0472">Membrane</keyword>
<dbReference type="Pfam" id="PF20684">
    <property type="entry name" value="Fung_rhodopsin"/>
    <property type="match status" value="1"/>
</dbReference>
<evidence type="ECO:0000259" key="3">
    <source>
        <dbReference type="Pfam" id="PF20684"/>
    </source>
</evidence>
<feature type="transmembrane region" description="Helical" evidence="2">
    <location>
        <begin position="98"/>
        <end position="118"/>
    </location>
</feature>
<feature type="transmembrane region" description="Helical" evidence="2">
    <location>
        <begin position="53"/>
        <end position="78"/>
    </location>
</feature>
<gene>
    <name evidence="4" type="ORF">TOPH_07024</name>
</gene>
<evidence type="ECO:0000256" key="2">
    <source>
        <dbReference type="SAM" id="Phobius"/>
    </source>
</evidence>
<organism evidence="4 5">
    <name type="scientific">Tolypocladium ophioglossoides (strain CBS 100239)</name>
    <name type="common">Snaketongue truffleclub</name>
    <name type="synonym">Elaphocordyceps ophioglossoides</name>
    <dbReference type="NCBI Taxonomy" id="1163406"/>
    <lineage>
        <taxon>Eukaryota</taxon>
        <taxon>Fungi</taxon>
        <taxon>Dikarya</taxon>
        <taxon>Ascomycota</taxon>
        <taxon>Pezizomycotina</taxon>
        <taxon>Sordariomycetes</taxon>
        <taxon>Hypocreomycetidae</taxon>
        <taxon>Hypocreales</taxon>
        <taxon>Ophiocordycipitaceae</taxon>
        <taxon>Tolypocladium</taxon>
    </lineage>
</organism>
<protein>
    <recommendedName>
        <fullName evidence="3">Rhodopsin domain-containing protein</fullName>
    </recommendedName>
</protein>
<feature type="compositionally biased region" description="Basic and acidic residues" evidence="1">
    <location>
        <begin position="344"/>
        <end position="355"/>
    </location>
</feature>
<feature type="compositionally biased region" description="Polar residues" evidence="1">
    <location>
        <begin position="325"/>
        <end position="337"/>
    </location>
</feature>
<feature type="transmembrane region" description="Helical" evidence="2">
    <location>
        <begin position="130"/>
        <end position="152"/>
    </location>
</feature>
<dbReference type="OrthoDB" id="3918601at2759"/>
<name>A0A0L0N3H9_TOLOC</name>
<reference evidence="4 5" key="1">
    <citation type="journal article" date="2015" name="BMC Genomics">
        <title>The genome of the truffle-parasite Tolypocladium ophioglossoides and the evolution of antifungal peptaibiotics.</title>
        <authorList>
            <person name="Quandt C.A."/>
            <person name="Bushley K.E."/>
            <person name="Spatafora J.W."/>
        </authorList>
    </citation>
    <scope>NUCLEOTIDE SEQUENCE [LARGE SCALE GENOMIC DNA]</scope>
    <source>
        <strain evidence="4 5">CBS 100239</strain>
    </source>
</reference>
<keyword evidence="2" id="KW-1133">Transmembrane helix</keyword>
<feature type="compositionally biased region" description="Basic and acidic residues" evidence="1">
    <location>
        <begin position="306"/>
        <end position="323"/>
    </location>
</feature>
<dbReference type="EMBL" id="LFRF01000026">
    <property type="protein sequence ID" value="KND88390.1"/>
    <property type="molecule type" value="Genomic_DNA"/>
</dbReference>
<dbReference type="STRING" id="1163406.A0A0L0N3H9"/>
<dbReference type="PANTHER" id="PTHR39614:SF2">
    <property type="entry name" value="INTEGRAL MEMBRANE PROTEIN"/>
    <property type="match status" value="1"/>
</dbReference>
<comment type="caution">
    <text evidence="4">The sequence shown here is derived from an EMBL/GenBank/DDBJ whole genome shotgun (WGS) entry which is preliminary data.</text>
</comment>
<feature type="transmembrane region" description="Helical" evidence="2">
    <location>
        <begin position="172"/>
        <end position="198"/>
    </location>
</feature>
<feature type="transmembrane region" description="Helical" evidence="2">
    <location>
        <begin position="249"/>
        <end position="267"/>
    </location>
</feature>
<keyword evidence="5" id="KW-1185">Reference proteome</keyword>
<proteinExistence type="predicted"/>
<feature type="domain" description="Rhodopsin" evidence="3">
    <location>
        <begin position="37"/>
        <end position="272"/>
    </location>
</feature>
<dbReference type="Proteomes" id="UP000036947">
    <property type="component" value="Unassembled WGS sequence"/>
</dbReference>
<feature type="transmembrane region" description="Helical" evidence="2">
    <location>
        <begin position="20"/>
        <end position="41"/>
    </location>
</feature>
<keyword evidence="2" id="KW-0812">Transmembrane</keyword>
<feature type="transmembrane region" description="Helical" evidence="2">
    <location>
        <begin position="210"/>
        <end position="229"/>
    </location>
</feature>
<accession>A0A0L0N3H9</accession>
<sequence length="375" mass="40675">MSSPAANNVAVTPDDHGAYIVITAFLGVTWTTLVLAIRLYIRFRLNGPFGLDDAAASFATVVGIGQTALTLVAVRNGMGKREDLLESDSIDAVMKDNYVANFLYIVAICSSKCSMSLLIARLTRQTQHLVATHGISGLATTWGIAALFIVGFQCSPPQPWNTADHSLCSTLFTRWAVVEAFSVFIEVLISAMSVLLVWDLSMAFKTKVMVISAFSAQLFVAIPIAFRLVFVHRSMDVPDATFGFTESAIATQVVMHFSVMAATFPCFRQFLQAFDSGLGATTKIATELGTGSQSHSGYVLQSLSTAHDDHHDGNEPREARLRPDSTAQVTTEVSAQPRSYAAGDESRSIESDGSDKAIILRTQQWEIRYEARQGG</sequence>
<dbReference type="AlphaFoldDB" id="A0A0L0N3H9"/>